<dbReference type="Proteomes" id="UP001186944">
    <property type="component" value="Unassembled WGS sequence"/>
</dbReference>
<dbReference type="AlphaFoldDB" id="A0AA88XYM3"/>
<name>A0AA88XYM3_PINIB</name>
<feature type="region of interest" description="Disordered" evidence="1">
    <location>
        <begin position="242"/>
        <end position="268"/>
    </location>
</feature>
<feature type="region of interest" description="Disordered" evidence="1">
    <location>
        <begin position="1"/>
        <end position="22"/>
    </location>
</feature>
<feature type="compositionally biased region" description="Basic and acidic residues" evidence="1">
    <location>
        <begin position="242"/>
        <end position="260"/>
    </location>
</feature>
<dbReference type="EMBL" id="VSWD01000010">
    <property type="protein sequence ID" value="KAK3089524.1"/>
    <property type="molecule type" value="Genomic_DNA"/>
</dbReference>
<evidence type="ECO:0000256" key="2">
    <source>
        <dbReference type="SAM" id="Phobius"/>
    </source>
</evidence>
<proteinExistence type="predicted"/>
<evidence type="ECO:0000313" key="3">
    <source>
        <dbReference type="EMBL" id="KAK3089524.1"/>
    </source>
</evidence>
<feature type="compositionally biased region" description="Low complexity" evidence="1">
    <location>
        <begin position="10"/>
        <end position="22"/>
    </location>
</feature>
<accession>A0AA88XYM3</accession>
<protein>
    <submittedName>
        <fullName evidence="3">Uncharacterized protein</fullName>
    </submittedName>
</protein>
<comment type="caution">
    <text evidence="3">The sequence shown here is derived from an EMBL/GenBank/DDBJ whole genome shotgun (WGS) entry which is preliminary data.</text>
</comment>
<sequence length="268" mass="30294">MTLSRSSMYNCTPSNNSTSPASNDLQQDLHAVLYIVVTLLFYSLGIIIGIVLYLKREKQECEEDKLFEEFIALREDPNSAFRYEQVQQMTARLNYLEEQKIKQKGLETVGGAHSQKKPSLLQHKAERVVQEEDISGSIKLKKNIKFVSVSVQTMGDSNVFSENGQALSSVVEKLLKVQNVTSEDSNLNENELNDIPTTGVPQTFSMQSIKEYEEEPRRSERSSMCSLDDECAKEDTELLHEKVPESCDLESQGRRSEESLTRGLVTNV</sequence>
<feature type="transmembrane region" description="Helical" evidence="2">
    <location>
        <begin position="31"/>
        <end position="54"/>
    </location>
</feature>
<evidence type="ECO:0000313" key="4">
    <source>
        <dbReference type="Proteomes" id="UP001186944"/>
    </source>
</evidence>
<keyword evidence="2" id="KW-0472">Membrane</keyword>
<gene>
    <name evidence="3" type="ORF">FSP39_004259</name>
</gene>
<reference evidence="3" key="1">
    <citation type="submission" date="2019-08" db="EMBL/GenBank/DDBJ databases">
        <title>The improved chromosome-level genome for the pearl oyster Pinctada fucata martensii using PacBio sequencing and Hi-C.</title>
        <authorList>
            <person name="Zheng Z."/>
        </authorList>
    </citation>
    <scope>NUCLEOTIDE SEQUENCE</scope>
    <source>
        <strain evidence="3">ZZ-2019</strain>
        <tissue evidence="3">Adductor muscle</tissue>
    </source>
</reference>
<keyword evidence="2" id="KW-1133">Transmembrane helix</keyword>
<keyword evidence="4" id="KW-1185">Reference proteome</keyword>
<organism evidence="3 4">
    <name type="scientific">Pinctada imbricata</name>
    <name type="common">Atlantic pearl-oyster</name>
    <name type="synonym">Pinctada martensii</name>
    <dbReference type="NCBI Taxonomy" id="66713"/>
    <lineage>
        <taxon>Eukaryota</taxon>
        <taxon>Metazoa</taxon>
        <taxon>Spiralia</taxon>
        <taxon>Lophotrochozoa</taxon>
        <taxon>Mollusca</taxon>
        <taxon>Bivalvia</taxon>
        <taxon>Autobranchia</taxon>
        <taxon>Pteriomorphia</taxon>
        <taxon>Pterioida</taxon>
        <taxon>Pterioidea</taxon>
        <taxon>Pteriidae</taxon>
        <taxon>Pinctada</taxon>
    </lineage>
</organism>
<keyword evidence="2" id="KW-0812">Transmembrane</keyword>
<evidence type="ECO:0000256" key="1">
    <source>
        <dbReference type="SAM" id="MobiDB-lite"/>
    </source>
</evidence>